<dbReference type="AlphaFoldDB" id="A0A6G0XBG6"/>
<comment type="caution">
    <text evidence="1">The sequence shown here is derived from an EMBL/GenBank/DDBJ whole genome shotgun (WGS) entry which is preliminary data.</text>
</comment>
<accession>A0A6G0XBG6</accession>
<keyword evidence="2" id="KW-1185">Reference proteome</keyword>
<protein>
    <submittedName>
        <fullName evidence="1">Uncharacterized protein</fullName>
    </submittedName>
</protein>
<dbReference type="Proteomes" id="UP000481153">
    <property type="component" value="Unassembled WGS sequence"/>
</dbReference>
<name>A0A6G0XBG6_9STRA</name>
<dbReference type="EMBL" id="VJMJ01000084">
    <property type="protein sequence ID" value="KAF0737462.1"/>
    <property type="molecule type" value="Genomic_DNA"/>
</dbReference>
<gene>
    <name evidence="1" type="ORF">Ae201684_006623</name>
</gene>
<evidence type="ECO:0000313" key="2">
    <source>
        <dbReference type="Proteomes" id="UP000481153"/>
    </source>
</evidence>
<organism evidence="1 2">
    <name type="scientific">Aphanomyces euteiches</name>
    <dbReference type="NCBI Taxonomy" id="100861"/>
    <lineage>
        <taxon>Eukaryota</taxon>
        <taxon>Sar</taxon>
        <taxon>Stramenopiles</taxon>
        <taxon>Oomycota</taxon>
        <taxon>Saprolegniomycetes</taxon>
        <taxon>Saprolegniales</taxon>
        <taxon>Verrucalvaceae</taxon>
        <taxon>Aphanomyces</taxon>
    </lineage>
</organism>
<evidence type="ECO:0000313" key="1">
    <source>
        <dbReference type="EMBL" id="KAF0737462.1"/>
    </source>
</evidence>
<sequence>MTTRIRSRFLALFEYDRRSRHPSQAFPRYQSRDIDTSMLLANSLRDCLSLGVDSFTKRSRQEQRRMHR</sequence>
<reference evidence="1 2" key="1">
    <citation type="submission" date="2019-07" db="EMBL/GenBank/DDBJ databases">
        <title>Genomics analysis of Aphanomyces spp. identifies a new class of oomycete effector associated with host adaptation.</title>
        <authorList>
            <person name="Gaulin E."/>
        </authorList>
    </citation>
    <scope>NUCLEOTIDE SEQUENCE [LARGE SCALE GENOMIC DNA]</scope>
    <source>
        <strain evidence="1 2">ATCC 201684</strain>
    </source>
</reference>
<proteinExistence type="predicted"/>